<dbReference type="PANTHER" id="PTHR43265:SF1">
    <property type="entry name" value="ESTERASE ESTD"/>
    <property type="match status" value="1"/>
</dbReference>
<dbReference type="GO" id="GO:0052689">
    <property type="term" value="F:carboxylic ester hydrolase activity"/>
    <property type="evidence" value="ECO:0007669"/>
    <property type="project" value="TreeGrafter"/>
</dbReference>
<gene>
    <name evidence="2" type="ORF">Ani05nite_50450</name>
</gene>
<keyword evidence="2" id="KW-0378">Hydrolase</keyword>
<reference evidence="2" key="1">
    <citation type="submission" date="2021-01" db="EMBL/GenBank/DDBJ databases">
        <title>Whole genome shotgun sequence of Actinoplanes nipponensis NBRC 14063.</title>
        <authorList>
            <person name="Komaki H."/>
            <person name="Tamura T."/>
        </authorList>
    </citation>
    <scope>NUCLEOTIDE SEQUENCE</scope>
    <source>
        <strain evidence="2">NBRC 14063</strain>
    </source>
</reference>
<name>A0A919JLT5_9ACTN</name>
<dbReference type="InterPro" id="IPR053145">
    <property type="entry name" value="AB_hydrolase_Est10"/>
</dbReference>
<dbReference type="InterPro" id="IPR022742">
    <property type="entry name" value="Hydrolase_4"/>
</dbReference>
<feature type="domain" description="Serine aminopeptidase S33" evidence="1">
    <location>
        <begin position="32"/>
        <end position="244"/>
    </location>
</feature>
<dbReference type="AlphaFoldDB" id="A0A919JLT5"/>
<accession>A0A919JLT5</accession>
<dbReference type="InterPro" id="IPR000073">
    <property type="entry name" value="AB_hydrolase_1"/>
</dbReference>
<dbReference type="Gene3D" id="3.40.50.1820">
    <property type="entry name" value="alpha/beta hydrolase"/>
    <property type="match status" value="1"/>
</dbReference>
<dbReference type="Proteomes" id="UP000647172">
    <property type="component" value="Unassembled WGS sequence"/>
</dbReference>
<dbReference type="SUPFAM" id="SSF53474">
    <property type="entry name" value="alpha/beta-Hydrolases"/>
    <property type="match status" value="1"/>
</dbReference>
<dbReference type="Pfam" id="PF12146">
    <property type="entry name" value="Hydrolase_4"/>
    <property type="match status" value="1"/>
</dbReference>
<dbReference type="EMBL" id="BOMQ01000060">
    <property type="protein sequence ID" value="GIE51511.1"/>
    <property type="molecule type" value="Genomic_DNA"/>
</dbReference>
<dbReference type="InterPro" id="IPR029058">
    <property type="entry name" value="AB_hydrolase_fold"/>
</dbReference>
<organism evidence="2 3">
    <name type="scientific">Actinoplanes nipponensis</name>
    <dbReference type="NCBI Taxonomy" id="135950"/>
    <lineage>
        <taxon>Bacteria</taxon>
        <taxon>Bacillati</taxon>
        <taxon>Actinomycetota</taxon>
        <taxon>Actinomycetes</taxon>
        <taxon>Micromonosporales</taxon>
        <taxon>Micromonosporaceae</taxon>
        <taxon>Actinoplanes</taxon>
    </lineage>
</organism>
<dbReference type="PRINTS" id="PR00111">
    <property type="entry name" value="ABHYDROLASE"/>
</dbReference>
<sequence>MPSEATVRFRSLDGLELVGDLIVPDKPATIGVVQVHGGGVTRHEAGFFDRMAAGLSAAGAAALRFDLRGHGESGGNQEDLTIASVLNDIGSAFAFLREATNVETTSLVGQSFGGGICAYYAAKRPQDVDRLVMLCPRIDYKKRTIDDRPYWVNDQLQPEQAAELAKQGFLQYSPTLRHGPGFLNEVFWVQPHTVLGEIQAPTLIVHGTADTLVPIDTSLAAMTKLNAASSLLTIEGAQHGFAVDGDPKYLNPQSQQWQTQVIQAVAEWTTRTR</sequence>
<dbReference type="RefSeq" id="WP_203772127.1">
    <property type="nucleotide sequence ID" value="NZ_BAAAYJ010000099.1"/>
</dbReference>
<evidence type="ECO:0000313" key="2">
    <source>
        <dbReference type="EMBL" id="GIE51511.1"/>
    </source>
</evidence>
<proteinExistence type="predicted"/>
<keyword evidence="3" id="KW-1185">Reference proteome</keyword>
<evidence type="ECO:0000313" key="3">
    <source>
        <dbReference type="Proteomes" id="UP000647172"/>
    </source>
</evidence>
<evidence type="ECO:0000259" key="1">
    <source>
        <dbReference type="Pfam" id="PF12146"/>
    </source>
</evidence>
<protein>
    <submittedName>
        <fullName evidence="2">Alpha/beta hydrolase</fullName>
    </submittedName>
</protein>
<dbReference type="PANTHER" id="PTHR43265">
    <property type="entry name" value="ESTERASE ESTD"/>
    <property type="match status" value="1"/>
</dbReference>
<comment type="caution">
    <text evidence="2">The sequence shown here is derived from an EMBL/GenBank/DDBJ whole genome shotgun (WGS) entry which is preliminary data.</text>
</comment>